<evidence type="ECO:0000313" key="4">
    <source>
        <dbReference type="Proteomes" id="UP000829494"/>
    </source>
</evidence>
<dbReference type="Gene3D" id="3.40.47.10">
    <property type="match status" value="2"/>
</dbReference>
<dbReference type="GeneID" id="66853103"/>
<dbReference type="InterPro" id="IPR013751">
    <property type="entry name" value="ACP_syn_III_N"/>
</dbReference>
<evidence type="ECO:0000256" key="1">
    <source>
        <dbReference type="ARBA" id="ARBA00022490"/>
    </source>
</evidence>
<name>A0ABY3ZE49_STRRM</name>
<accession>A0ABY3ZE49</accession>
<dbReference type="InterPro" id="IPR016039">
    <property type="entry name" value="Thiolase-like"/>
</dbReference>
<reference evidence="3 4" key="1">
    <citation type="submission" date="2022-03" db="EMBL/GenBank/DDBJ databases">
        <title>Complete genome of Streptomyces rimosus ssp. rimosus R7 (=ATCC 10970).</title>
        <authorList>
            <person name="Beganovic S."/>
            <person name="Ruckert C."/>
            <person name="Busche T."/>
            <person name="Kalinowski J."/>
            <person name="Wittmann C."/>
        </authorList>
    </citation>
    <scope>NUCLEOTIDE SEQUENCE [LARGE SCALE GENOMIC DNA]</scope>
    <source>
        <strain evidence="3 4">R7</strain>
    </source>
</reference>
<proteinExistence type="predicted"/>
<organism evidence="3 4">
    <name type="scientific">Streptomyces rimosus subsp. rimosus</name>
    <dbReference type="NCBI Taxonomy" id="132474"/>
    <lineage>
        <taxon>Bacteria</taxon>
        <taxon>Bacillati</taxon>
        <taxon>Actinomycetota</taxon>
        <taxon>Actinomycetes</taxon>
        <taxon>Kitasatosporales</taxon>
        <taxon>Streptomycetaceae</taxon>
        <taxon>Streptomyces</taxon>
    </lineage>
</organism>
<dbReference type="RefSeq" id="WP_003983838.1">
    <property type="nucleotide sequence ID" value="NZ_CP043497.1"/>
</dbReference>
<keyword evidence="4" id="KW-1185">Reference proteome</keyword>
<evidence type="ECO:0000259" key="2">
    <source>
        <dbReference type="Pfam" id="PF08545"/>
    </source>
</evidence>
<dbReference type="Proteomes" id="UP000829494">
    <property type="component" value="Chromosome"/>
</dbReference>
<dbReference type="Pfam" id="PF08545">
    <property type="entry name" value="ACP_syn_III"/>
    <property type="match status" value="1"/>
</dbReference>
<sequence>MSTAAAHVNGLGAELGAIRRKVAELPEYAGGPPDAGTGFAEYREAEGGILDLFGPAMRGALDASGTDPATVDTVLLATESLPADGPDRTALAGLLSDLGLRRAYPVMLGLADCSTAIAAFDIAASLVRSGASGTVLVVSGDLVRTVLPGGRVVLGGTAVAGDGAAAAVVSGRRYGWEVLGGARGIAAEAATPGHRMSAQLAMYQGLFADLWEATGLTPRDLGPGAVLPSNLARDALRTFLGEAGIADSQVYLDNVPRIAHCLGSDPLINLADRTAGGGAPSPVVLLGTSAVHAAAVLLRPVEE</sequence>
<feature type="domain" description="Beta-ketoacyl-[acyl-carrier-protein] synthase III N-terminal" evidence="2">
    <location>
        <begin position="111"/>
        <end position="176"/>
    </location>
</feature>
<keyword evidence="1" id="KW-0963">Cytoplasm</keyword>
<dbReference type="EMBL" id="CP094298">
    <property type="protein sequence ID" value="UNZ07755.1"/>
    <property type="molecule type" value="Genomic_DNA"/>
</dbReference>
<protein>
    <submittedName>
        <fullName evidence="3">3-oxoacyl-(Acyl carrier protein) synthase III</fullName>
    </submittedName>
</protein>
<gene>
    <name evidence="3" type="ORF">SRIMR7_36935</name>
</gene>
<dbReference type="SUPFAM" id="SSF53901">
    <property type="entry name" value="Thiolase-like"/>
    <property type="match status" value="2"/>
</dbReference>
<evidence type="ECO:0000313" key="3">
    <source>
        <dbReference type="EMBL" id="UNZ07755.1"/>
    </source>
</evidence>